<dbReference type="Pfam" id="PF19300">
    <property type="entry name" value="BPD_transp_1_N"/>
    <property type="match status" value="1"/>
</dbReference>
<keyword evidence="3" id="KW-1003">Cell membrane</keyword>
<evidence type="ECO:0000259" key="14">
    <source>
        <dbReference type="PROSITE" id="PS50928"/>
    </source>
</evidence>
<dbReference type="GO" id="GO:0015099">
    <property type="term" value="F:nickel cation transmembrane transporter activity"/>
    <property type="evidence" value="ECO:0007669"/>
    <property type="project" value="InterPro"/>
</dbReference>
<evidence type="ECO:0000313" key="15">
    <source>
        <dbReference type="EMBL" id="SCM83270.1"/>
    </source>
</evidence>
<evidence type="ECO:0000256" key="10">
    <source>
        <dbReference type="ARBA" id="ARBA00024202"/>
    </source>
</evidence>
<dbReference type="InterPro" id="IPR035906">
    <property type="entry name" value="MetI-like_sf"/>
</dbReference>
<sequence>MKKFKFIVKRLFQIIPMLIIVTVLAFALSNMSSGDVAEITLRSQGLEVTEKNIAAVREELGLNAPLPAQYGNWLKKAVVFDFGISFQTQKPVADEILSRYPATLKLAIAAMFISVLLAIPIALISARYKDSLLDHFFRVWSTVSVTIPDFWLGLMLLYIFAVQLKIVPVVSGSKLENILLPAFTLSVHYAAIYTRMLRNNLIEINNYDYVRAARARGLSKNAALLKHGLKNAVLPCITLIGVDFGKLLAGQFACETIFSWNGIGKFAIESITLKDLPVIQGYIMIVAITYIFINLLLDILYLYIDPKIQLK</sequence>
<dbReference type="EMBL" id="FMJE01000007">
    <property type="protein sequence ID" value="SCM83270.1"/>
    <property type="molecule type" value="Genomic_DNA"/>
</dbReference>
<evidence type="ECO:0000256" key="3">
    <source>
        <dbReference type="ARBA" id="ARBA00022475"/>
    </source>
</evidence>
<dbReference type="NCBIfam" id="NF045470">
    <property type="entry name" value="Opp2B"/>
    <property type="match status" value="1"/>
</dbReference>
<evidence type="ECO:0000256" key="2">
    <source>
        <dbReference type="ARBA" id="ARBA00022448"/>
    </source>
</evidence>
<organism evidence="15">
    <name type="scientific">uncultured Sporomusa sp</name>
    <dbReference type="NCBI Taxonomy" id="307249"/>
    <lineage>
        <taxon>Bacteria</taxon>
        <taxon>Bacillati</taxon>
        <taxon>Bacillota</taxon>
        <taxon>Negativicutes</taxon>
        <taxon>Selenomonadales</taxon>
        <taxon>Sporomusaceae</taxon>
        <taxon>Sporomusa</taxon>
        <taxon>environmental samples</taxon>
    </lineage>
</organism>
<dbReference type="InterPro" id="IPR045621">
    <property type="entry name" value="BPD_transp_1_N"/>
</dbReference>
<dbReference type="PANTHER" id="PTHR43163">
    <property type="entry name" value="DIPEPTIDE TRANSPORT SYSTEM PERMEASE PROTEIN DPPB-RELATED"/>
    <property type="match status" value="1"/>
</dbReference>
<evidence type="ECO:0000256" key="8">
    <source>
        <dbReference type="ARBA" id="ARBA00023112"/>
    </source>
</evidence>
<keyword evidence="4" id="KW-0533">Nickel</keyword>
<feature type="domain" description="ABC transmembrane type-1" evidence="14">
    <location>
        <begin position="100"/>
        <end position="301"/>
    </location>
</feature>
<dbReference type="InterPro" id="IPR050045">
    <property type="entry name" value="Opp2B"/>
</dbReference>
<keyword evidence="9 13" id="KW-0472">Membrane</keyword>
<evidence type="ECO:0000256" key="9">
    <source>
        <dbReference type="ARBA" id="ARBA00023136"/>
    </source>
</evidence>
<dbReference type="AlphaFoldDB" id="A0A212M0L0"/>
<comment type="subunit">
    <text evidence="11">The complex is composed of two ATP-binding proteins (NikD and NikE), two transmembrane proteins (NikB and NikC) and a solute-binding protein (NikA).</text>
</comment>
<keyword evidence="8" id="KW-0921">Nickel transport</keyword>
<accession>A0A212M0L0</accession>
<evidence type="ECO:0000256" key="5">
    <source>
        <dbReference type="ARBA" id="ARBA00022692"/>
    </source>
</evidence>
<keyword evidence="5 13" id="KW-0812">Transmembrane</keyword>
<keyword evidence="2 13" id="KW-0813">Transport</keyword>
<dbReference type="PROSITE" id="PS50928">
    <property type="entry name" value="ABC_TM1"/>
    <property type="match status" value="1"/>
</dbReference>
<evidence type="ECO:0000256" key="13">
    <source>
        <dbReference type="RuleBase" id="RU363032"/>
    </source>
</evidence>
<name>A0A212M0L0_9FIRM</name>
<dbReference type="InterPro" id="IPR000515">
    <property type="entry name" value="MetI-like"/>
</dbReference>
<dbReference type="CDD" id="cd06261">
    <property type="entry name" value="TM_PBP2"/>
    <property type="match status" value="1"/>
</dbReference>
<reference evidence="15" key="1">
    <citation type="submission" date="2016-08" db="EMBL/GenBank/DDBJ databases">
        <authorList>
            <person name="Seilhamer J.J."/>
        </authorList>
    </citation>
    <scope>NUCLEOTIDE SEQUENCE</scope>
    <source>
        <strain evidence="15">86</strain>
    </source>
</reference>
<comment type="subcellular location">
    <subcellularLocation>
        <location evidence="1 13">Cell membrane</location>
        <topology evidence="1 13">Multi-pass membrane protein</topology>
    </subcellularLocation>
</comment>
<dbReference type="PANTHER" id="PTHR43163:SF6">
    <property type="entry name" value="DIPEPTIDE TRANSPORT SYSTEM PERMEASE PROTEIN DPPB-RELATED"/>
    <property type="match status" value="1"/>
</dbReference>
<evidence type="ECO:0000256" key="7">
    <source>
        <dbReference type="ARBA" id="ARBA00023065"/>
    </source>
</evidence>
<feature type="transmembrane region" description="Helical" evidence="13">
    <location>
        <begin position="136"/>
        <end position="158"/>
    </location>
</feature>
<feature type="transmembrane region" description="Helical" evidence="13">
    <location>
        <begin position="282"/>
        <end position="304"/>
    </location>
</feature>
<dbReference type="Pfam" id="PF00528">
    <property type="entry name" value="BPD_transp_1"/>
    <property type="match status" value="1"/>
</dbReference>
<keyword evidence="7" id="KW-0406">Ion transport</keyword>
<dbReference type="GO" id="GO:0005886">
    <property type="term" value="C:plasma membrane"/>
    <property type="evidence" value="ECO:0007669"/>
    <property type="project" value="UniProtKB-SubCell"/>
</dbReference>
<evidence type="ECO:0000256" key="6">
    <source>
        <dbReference type="ARBA" id="ARBA00022989"/>
    </source>
</evidence>
<gene>
    <name evidence="15" type="ORF">KL86SPO_70128</name>
</gene>
<evidence type="ECO:0000256" key="4">
    <source>
        <dbReference type="ARBA" id="ARBA00022596"/>
    </source>
</evidence>
<evidence type="ECO:0000256" key="11">
    <source>
        <dbReference type="ARBA" id="ARBA00038669"/>
    </source>
</evidence>
<dbReference type="RefSeq" id="WP_288185740.1">
    <property type="nucleotide sequence ID" value="NZ_LT608335.1"/>
</dbReference>
<protein>
    <recommendedName>
        <fullName evidence="12">Nickel import system permease protein NikB</fullName>
    </recommendedName>
</protein>
<evidence type="ECO:0000256" key="1">
    <source>
        <dbReference type="ARBA" id="ARBA00004651"/>
    </source>
</evidence>
<keyword evidence="6 13" id="KW-1133">Transmembrane helix</keyword>
<proteinExistence type="inferred from homology"/>
<evidence type="ECO:0000256" key="12">
    <source>
        <dbReference type="ARBA" id="ARBA00044774"/>
    </source>
</evidence>
<dbReference type="Gene3D" id="1.10.3720.10">
    <property type="entry name" value="MetI-like"/>
    <property type="match status" value="1"/>
</dbReference>
<feature type="transmembrane region" description="Helical" evidence="13">
    <location>
        <begin position="106"/>
        <end position="124"/>
    </location>
</feature>
<dbReference type="SUPFAM" id="SSF161098">
    <property type="entry name" value="MetI-like"/>
    <property type="match status" value="1"/>
</dbReference>
<comment type="similarity">
    <text evidence="10">Belongs to the binding-protein-dependent transport system permease family. OppBC subfamily.</text>
</comment>